<dbReference type="InterPro" id="IPR011066">
    <property type="entry name" value="MscS_channel_C_sf"/>
</dbReference>
<comment type="subcellular location">
    <subcellularLocation>
        <location evidence="1">Cell membrane</location>
        <topology evidence="1">Multi-pass membrane protein</topology>
    </subcellularLocation>
</comment>
<evidence type="ECO:0000256" key="3">
    <source>
        <dbReference type="ARBA" id="ARBA00022692"/>
    </source>
</evidence>
<dbReference type="InterPro" id="IPR006685">
    <property type="entry name" value="MscS_channel_2nd"/>
</dbReference>
<evidence type="ECO:0000256" key="4">
    <source>
        <dbReference type="ARBA" id="ARBA00022989"/>
    </source>
</evidence>
<dbReference type="InterPro" id="IPR010920">
    <property type="entry name" value="LSM_dom_sf"/>
</dbReference>
<reference evidence="10" key="1">
    <citation type="submission" date="2018-08" db="EMBL/GenBank/DDBJ databases">
        <authorList>
            <person name="Grouzdev D.S."/>
            <person name="Krutkina M.S."/>
        </authorList>
    </citation>
    <scope>NUCLEOTIDE SEQUENCE [LARGE SCALE GENOMIC DNA]</scope>
    <source>
        <strain evidence="10">4-11</strain>
    </source>
</reference>
<keyword evidence="2" id="KW-1003">Cell membrane</keyword>
<evidence type="ECO:0000256" key="6">
    <source>
        <dbReference type="SAM" id="Coils"/>
    </source>
</evidence>
<evidence type="ECO:0000256" key="2">
    <source>
        <dbReference type="ARBA" id="ARBA00022475"/>
    </source>
</evidence>
<keyword evidence="4 7" id="KW-1133">Transmembrane helix</keyword>
<dbReference type="Gene3D" id="2.30.30.60">
    <property type="match status" value="1"/>
</dbReference>
<feature type="domain" description="Mechanosensitive ion channel MscS" evidence="8">
    <location>
        <begin position="89"/>
        <end position="151"/>
    </location>
</feature>
<evidence type="ECO:0000256" key="1">
    <source>
        <dbReference type="ARBA" id="ARBA00004651"/>
    </source>
</evidence>
<feature type="transmembrane region" description="Helical" evidence="7">
    <location>
        <begin position="6"/>
        <end position="28"/>
    </location>
</feature>
<evidence type="ECO:0000256" key="5">
    <source>
        <dbReference type="ARBA" id="ARBA00023136"/>
    </source>
</evidence>
<feature type="transmembrane region" description="Helical" evidence="7">
    <location>
        <begin position="44"/>
        <end position="64"/>
    </location>
</feature>
<sequence length="336" mass="37624">MNVLGSYTSTILVVFATIILVTVIHFLFKKTVESSKRWPYQRQFLVFLIVLVGLFLSIAFLPIHNDVKNQILSVLGILLSAIIALSSTTLVSNAMAGLMLRVTGEFRGGDFIEVGSWVGRVTDLAIFHTEIQLINRDVVSLPNLFLVQQSVHVTRRDGTFINLAVSIGYTVSRTEVEDALLEASNRCGLTDGFVFIEAFLDHAVSYRLYGLLKESGERLSKLSELHKTVLDVFYERRIEIASPSLNDRRELDKDSIYLPKASTKKEKSAKETIAAEKVAFDKADEAQSIEDLKQQLEKSTKKLGEASKTAKEKLEKQIEGLQAEITKREAKKNEEP</sequence>
<dbReference type="GO" id="GO:0005886">
    <property type="term" value="C:plasma membrane"/>
    <property type="evidence" value="ECO:0007669"/>
    <property type="project" value="UniProtKB-SubCell"/>
</dbReference>
<evidence type="ECO:0000256" key="7">
    <source>
        <dbReference type="SAM" id="Phobius"/>
    </source>
</evidence>
<dbReference type="InterPro" id="IPR023408">
    <property type="entry name" value="MscS_beta-dom_sf"/>
</dbReference>
<evidence type="ECO:0000259" key="8">
    <source>
        <dbReference type="Pfam" id="PF00924"/>
    </source>
</evidence>
<dbReference type="GO" id="GO:0008381">
    <property type="term" value="F:mechanosensitive monoatomic ion channel activity"/>
    <property type="evidence" value="ECO:0007669"/>
    <property type="project" value="InterPro"/>
</dbReference>
<dbReference type="SUPFAM" id="SSF82689">
    <property type="entry name" value="Mechanosensitive channel protein MscS (YggB), C-terminal domain"/>
    <property type="match status" value="1"/>
</dbReference>
<feature type="transmembrane region" description="Helical" evidence="7">
    <location>
        <begin position="70"/>
        <end position="91"/>
    </location>
</feature>
<dbReference type="PANTHER" id="PTHR30221">
    <property type="entry name" value="SMALL-CONDUCTANCE MECHANOSENSITIVE CHANNEL"/>
    <property type="match status" value="1"/>
</dbReference>
<evidence type="ECO:0000313" key="10">
    <source>
        <dbReference type="Proteomes" id="UP000264002"/>
    </source>
</evidence>
<keyword evidence="10" id="KW-1185">Reference proteome</keyword>
<keyword evidence="3 7" id="KW-0812">Transmembrane</keyword>
<dbReference type="PANTHER" id="PTHR30221:SF18">
    <property type="entry name" value="SLL0590 PROTEIN"/>
    <property type="match status" value="1"/>
</dbReference>
<dbReference type="AlphaFoldDB" id="A0A372MJM8"/>
<dbReference type="Proteomes" id="UP000264002">
    <property type="component" value="Unassembled WGS sequence"/>
</dbReference>
<dbReference type="Pfam" id="PF00924">
    <property type="entry name" value="MS_channel_2nd"/>
    <property type="match status" value="1"/>
</dbReference>
<dbReference type="SUPFAM" id="SSF50182">
    <property type="entry name" value="Sm-like ribonucleoproteins"/>
    <property type="match status" value="1"/>
</dbReference>
<dbReference type="EMBL" id="QUWK01000004">
    <property type="protein sequence ID" value="RFU95380.1"/>
    <property type="molecule type" value="Genomic_DNA"/>
</dbReference>
<name>A0A372MJM8_9SPIR</name>
<comment type="caution">
    <text evidence="9">The sequence shown here is derived from an EMBL/GenBank/DDBJ whole genome shotgun (WGS) entry which is preliminary data.</text>
</comment>
<accession>A0A372MJM8</accession>
<feature type="coiled-coil region" evidence="6">
    <location>
        <begin position="282"/>
        <end position="331"/>
    </location>
</feature>
<evidence type="ECO:0000313" key="9">
    <source>
        <dbReference type="EMBL" id="RFU95380.1"/>
    </source>
</evidence>
<reference evidence="9 10" key="2">
    <citation type="submission" date="2018-09" db="EMBL/GenBank/DDBJ databases">
        <title>Genome of Sphaerochaeta halotolerans strain 4-11.</title>
        <authorList>
            <person name="Nazina T.N."/>
            <person name="Sokolova D.S."/>
        </authorList>
    </citation>
    <scope>NUCLEOTIDE SEQUENCE [LARGE SCALE GENOMIC DNA]</scope>
    <source>
        <strain evidence="9 10">4-11</strain>
    </source>
</reference>
<keyword evidence="5 7" id="KW-0472">Membrane</keyword>
<gene>
    <name evidence="9" type="ORF">DYP60_05020</name>
</gene>
<proteinExistence type="predicted"/>
<protein>
    <recommendedName>
        <fullName evidence="8">Mechanosensitive ion channel MscS domain-containing protein</fullName>
    </recommendedName>
</protein>
<dbReference type="RefSeq" id="WP_117329789.1">
    <property type="nucleotide sequence ID" value="NZ_QUWK01000004.1"/>
</dbReference>
<keyword evidence="6" id="KW-0175">Coiled coil</keyword>
<organism evidence="9 10">
    <name type="scientific">Sphaerochaeta halotolerans</name>
    <dbReference type="NCBI Taxonomy" id="2293840"/>
    <lineage>
        <taxon>Bacteria</taxon>
        <taxon>Pseudomonadati</taxon>
        <taxon>Spirochaetota</taxon>
        <taxon>Spirochaetia</taxon>
        <taxon>Spirochaetales</taxon>
        <taxon>Sphaerochaetaceae</taxon>
        <taxon>Sphaerochaeta</taxon>
    </lineage>
</organism>
<dbReference type="InterPro" id="IPR045275">
    <property type="entry name" value="MscS_archaea/bacteria_type"/>
</dbReference>